<keyword evidence="2" id="KW-1185">Reference proteome</keyword>
<comment type="caution">
    <text evidence="1">The sequence shown here is derived from an EMBL/GenBank/DDBJ whole genome shotgun (WGS) entry which is preliminary data.</text>
</comment>
<dbReference type="OrthoDB" id="3808774at2"/>
<dbReference type="EMBL" id="SZQA01000001">
    <property type="protein sequence ID" value="TKK91664.1"/>
    <property type="molecule type" value="Genomic_DNA"/>
</dbReference>
<accession>A0A4U3MRZ5</accession>
<dbReference type="SUPFAM" id="SSF53697">
    <property type="entry name" value="SIS domain"/>
    <property type="match status" value="1"/>
</dbReference>
<proteinExistence type="predicted"/>
<dbReference type="RefSeq" id="WP_137245351.1">
    <property type="nucleotide sequence ID" value="NZ_SZQA01000001.1"/>
</dbReference>
<name>A0A4U3MRZ5_9ACTN</name>
<reference evidence="1 2" key="1">
    <citation type="submission" date="2019-04" db="EMBL/GenBank/DDBJ databases">
        <title>Herbidospora sp. NEAU-GS14.nov., a novel actinomycete isolated from soil.</title>
        <authorList>
            <person name="Han L."/>
        </authorList>
    </citation>
    <scope>NUCLEOTIDE SEQUENCE [LARGE SCALE GENOMIC DNA]</scope>
    <source>
        <strain evidence="1 2">NEAU-GS14</strain>
    </source>
</reference>
<dbReference type="AlphaFoldDB" id="A0A4U3MRZ5"/>
<dbReference type="Proteomes" id="UP000308705">
    <property type="component" value="Unassembled WGS sequence"/>
</dbReference>
<gene>
    <name evidence="1" type="ORF">FDA94_02510</name>
</gene>
<dbReference type="InterPro" id="IPR046348">
    <property type="entry name" value="SIS_dom_sf"/>
</dbReference>
<evidence type="ECO:0000313" key="1">
    <source>
        <dbReference type="EMBL" id="TKK91664.1"/>
    </source>
</evidence>
<protein>
    <submittedName>
        <fullName evidence="1">SIS domain-containing protein</fullName>
    </submittedName>
</protein>
<evidence type="ECO:0000313" key="2">
    <source>
        <dbReference type="Proteomes" id="UP000308705"/>
    </source>
</evidence>
<organism evidence="1 2">
    <name type="scientific">Herbidospora galbida</name>
    <dbReference type="NCBI Taxonomy" id="2575442"/>
    <lineage>
        <taxon>Bacteria</taxon>
        <taxon>Bacillati</taxon>
        <taxon>Actinomycetota</taxon>
        <taxon>Actinomycetes</taxon>
        <taxon>Streptosporangiales</taxon>
        <taxon>Streptosporangiaceae</taxon>
        <taxon>Herbidospora</taxon>
    </lineage>
</organism>
<sequence length="340" mass="35163">MSTPKEGHISFASARAGQVAALRTAIERLSRDVTVRQAEGWFRGDGPIFVAIGASHAAACAPVWTLRSRGVHSWRLSAGDHPLPFPRSAHPLVAVSQSGRSSETLAVLGTVDPDLRYAVTNAAPSPIGDLAGRGLSLGGIPDSYASTIGYTATVVALGMIAEAWDGGAVDPSWSGLPDHLDALDADLTERAGALAAPFAVSRAGDFVGGGPSAGSAEAGALLFRETVRLPAAAMSTRQYLHGAMESAGDTVHVLFGDDREITLAHTLASADHPVILVTSADVEPGPALQVVRLPEVSPNQRAVLEVFVLQALVARTAEDAGIDIEEFVFDNADTKVGAAL</sequence>
<dbReference type="Gene3D" id="3.40.50.10490">
    <property type="entry name" value="Glucose-6-phosphate isomerase like protein, domain 1"/>
    <property type="match status" value="2"/>
</dbReference>
<dbReference type="GO" id="GO:1901135">
    <property type="term" value="P:carbohydrate derivative metabolic process"/>
    <property type="evidence" value="ECO:0007669"/>
    <property type="project" value="InterPro"/>
</dbReference>
<dbReference type="GO" id="GO:0097367">
    <property type="term" value="F:carbohydrate derivative binding"/>
    <property type="evidence" value="ECO:0007669"/>
    <property type="project" value="InterPro"/>
</dbReference>